<gene>
    <name evidence="2" type="ORF">PLANPX_2196</name>
</gene>
<dbReference type="KEGG" id="lpav:PLANPX_2196"/>
<keyword evidence="3" id="KW-1185">Reference proteome</keyword>
<evidence type="ECO:0000313" key="3">
    <source>
        <dbReference type="Proteomes" id="UP000326837"/>
    </source>
</evidence>
<evidence type="ECO:0000313" key="2">
    <source>
        <dbReference type="EMBL" id="BBO32584.1"/>
    </source>
</evidence>
<dbReference type="AlphaFoldDB" id="A0A5K7X772"/>
<protein>
    <submittedName>
        <fullName evidence="2">Uncharacterized protein</fullName>
    </submittedName>
</protein>
<accession>A0A5K7X772</accession>
<organism evidence="2 3">
    <name type="scientific">Lacipirellula parvula</name>
    <dbReference type="NCBI Taxonomy" id="2650471"/>
    <lineage>
        <taxon>Bacteria</taxon>
        <taxon>Pseudomonadati</taxon>
        <taxon>Planctomycetota</taxon>
        <taxon>Planctomycetia</taxon>
        <taxon>Pirellulales</taxon>
        <taxon>Lacipirellulaceae</taxon>
        <taxon>Lacipirellula</taxon>
    </lineage>
</organism>
<dbReference type="RefSeq" id="WP_172991957.1">
    <property type="nucleotide sequence ID" value="NZ_AP021861.1"/>
</dbReference>
<dbReference type="Proteomes" id="UP000326837">
    <property type="component" value="Chromosome"/>
</dbReference>
<proteinExistence type="predicted"/>
<dbReference type="EMBL" id="AP021861">
    <property type="protein sequence ID" value="BBO32584.1"/>
    <property type="molecule type" value="Genomic_DNA"/>
</dbReference>
<evidence type="ECO:0000256" key="1">
    <source>
        <dbReference type="SAM" id="SignalP"/>
    </source>
</evidence>
<feature type="signal peptide" evidence="1">
    <location>
        <begin position="1"/>
        <end position="33"/>
    </location>
</feature>
<reference evidence="3" key="1">
    <citation type="submission" date="2019-10" db="EMBL/GenBank/DDBJ databases">
        <title>Lacipirellula parvula gen. nov., sp. nov., representing a lineage of planctomycetes widespread in freshwater anoxic habitats, and description of the family Lacipirellulaceae.</title>
        <authorList>
            <person name="Dedysh S.N."/>
            <person name="Kulichevskaya I.S."/>
            <person name="Beletsky A.V."/>
            <person name="Rakitin A.L."/>
            <person name="Mardanov A.V."/>
            <person name="Ivanova A.A."/>
            <person name="Saltykova V.X."/>
            <person name="Rijpstra W.I.C."/>
            <person name="Sinninghe Damste J.S."/>
            <person name="Ravin N.V."/>
        </authorList>
    </citation>
    <scope>NUCLEOTIDE SEQUENCE [LARGE SCALE GENOMIC DNA]</scope>
    <source>
        <strain evidence="3">PX69</strain>
    </source>
</reference>
<sequence length="206" mass="21465">MTSAKTIARSWQRATAALVAAAAALLIATPARAVNIVINYQYDTLNFFGADNPSGATAGAQAKAALDAAASFYSTILTDNFSAIQKPADLVSTASNGVAFWNWTANFSHPATGALETLNNPIIAANEYRIYAGARSLSGSTLDARRSASAVLAAWAGRRATMAAPSVRVRSISSTKPPITSRRRLNGAMSRADLLVGGDRSRSTAT</sequence>
<name>A0A5K7X772_9BACT</name>
<feature type="chain" id="PRO_5024927195" evidence="1">
    <location>
        <begin position="34"/>
        <end position="206"/>
    </location>
</feature>
<keyword evidence="1" id="KW-0732">Signal</keyword>